<evidence type="ECO:0000256" key="1">
    <source>
        <dbReference type="ARBA" id="ARBA00022729"/>
    </source>
</evidence>
<reference evidence="3 4" key="1">
    <citation type="submission" date="2023-03" db="EMBL/GenBank/DDBJ databases">
        <title>Fodinicurvata sp. CAU 1616 isolated from sea sendiment.</title>
        <authorList>
            <person name="Kim W."/>
        </authorList>
    </citation>
    <scope>NUCLEOTIDE SEQUENCE [LARGE SCALE GENOMIC DNA]</scope>
    <source>
        <strain evidence="3 4">CAU 1616</strain>
    </source>
</reference>
<dbReference type="PANTHER" id="PTHR30222:SF2">
    <property type="entry name" value="ABC TRANSPORTER SUBSTRATE-BINDING PROTEIN"/>
    <property type="match status" value="1"/>
</dbReference>
<dbReference type="Gene3D" id="3.40.190.10">
    <property type="entry name" value="Periplasmic binding protein-like II"/>
    <property type="match status" value="2"/>
</dbReference>
<dbReference type="PANTHER" id="PTHR30222">
    <property type="entry name" value="SPERMIDINE/PUTRESCINE-BINDING PERIPLASMIC PROTEIN"/>
    <property type="match status" value="1"/>
</dbReference>
<evidence type="ECO:0000256" key="2">
    <source>
        <dbReference type="SAM" id="SignalP"/>
    </source>
</evidence>
<dbReference type="CDD" id="cd13589">
    <property type="entry name" value="PBP2_polyamine_RpCGA009"/>
    <property type="match status" value="1"/>
</dbReference>
<feature type="signal peptide" evidence="2">
    <location>
        <begin position="1"/>
        <end position="28"/>
    </location>
</feature>
<protein>
    <submittedName>
        <fullName evidence="3">ABC transporter substrate-binding protein</fullName>
    </submittedName>
</protein>
<evidence type="ECO:0000313" key="4">
    <source>
        <dbReference type="Proteomes" id="UP001215503"/>
    </source>
</evidence>
<evidence type="ECO:0000313" key="3">
    <source>
        <dbReference type="EMBL" id="MDF2097010.1"/>
    </source>
</evidence>
<dbReference type="RefSeq" id="WP_275823779.1">
    <property type="nucleotide sequence ID" value="NZ_JARHUD010000008.1"/>
</dbReference>
<proteinExistence type="predicted"/>
<dbReference type="Pfam" id="PF13416">
    <property type="entry name" value="SBP_bac_8"/>
    <property type="match status" value="1"/>
</dbReference>
<feature type="chain" id="PRO_5047531133" evidence="2">
    <location>
        <begin position="29"/>
        <end position="361"/>
    </location>
</feature>
<keyword evidence="4" id="KW-1185">Reference proteome</keyword>
<dbReference type="InterPro" id="IPR006059">
    <property type="entry name" value="SBP"/>
</dbReference>
<dbReference type="SUPFAM" id="SSF53850">
    <property type="entry name" value="Periplasmic binding protein-like II"/>
    <property type="match status" value="1"/>
</dbReference>
<name>A0ABT5YPV9_9PROT</name>
<keyword evidence="1 2" id="KW-0732">Signal</keyword>
<organism evidence="3 4">
    <name type="scientific">Aquibaculum arenosum</name>
    <dbReference type="NCBI Taxonomy" id="3032591"/>
    <lineage>
        <taxon>Bacteria</taxon>
        <taxon>Pseudomonadati</taxon>
        <taxon>Pseudomonadota</taxon>
        <taxon>Alphaproteobacteria</taxon>
        <taxon>Rhodospirillales</taxon>
        <taxon>Rhodovibrionaceae</taxon>
        <taxon>Aquibaculum</taxon>
    </lineage>
</organism>
<dbReference type="Proteomes" id="UP001215503">
    <property type="component" value="Unassembled WGS sequence"/>
</dbReference>
<accession>A0ABT5YPV9</accession>
<sequence length="361" mass="39674">MTRRNFRSALAMAAGMAVILGAAGAAGAQSITVVSGGGAYSNSQVEAYHKPFMDEAGVTVNSADYNFDLGPIRAQVEAGNVHWDVADVEEHQAIRGCAEGLFEEVDVTAMPAAADGTPAEDDFIEGTFSECAIGTIIFSTVYAYDERQFAEQDEKPSTLSDFFDVEKFPGRRGIQSKAQGTLEFALMADGVAPEDVYDVLSTEEGMNRAFAVLEKVKDDAVWWETGAQSVQILADGEVAMTVSWNGRIQSAIDEDELPVKIVWDHQMWMLNMWSIPKGGENVELARDFISFASQPERMAEQTKYIPYAPVRTSALETIPDEIARTLPTHPDNFANALKFDASWWADHGDRTENRFTSWLAR</sequence>
<gene>
    <name evidence="3" type="ORF">P2G67_13590</name>
</gene>
<dbReference type="EMBL" id="JARHUD010000008">
    <property type="protein sequence ID" value="MDF2097010.1"/>
    <property type="molecule type" value="Genomic_DNA"/>
</dbReference>
<comment type="caution">
    <text evidence="3">The sequence shown here is derived from an EMBL/GenBank/DDBJ whole genome shotgun (WGS) entry which is preliminary data.</text>
</comment>